<dbReference type="RefSeq" id="XP_022647483.1">
    <property type="nucleotide sequence ID" value="XM_022791748.1"/>
</dbReference>
<dbReference type="Proteomes" id="UP000594260">
    <property type="component" value="Unplaced"/>
</dbReference>
<feature type="compositionally biased region" description="Basic and acidic residues" evidence="1">
    <location>
        <begin position="1"/>
        <end position="10"/>
    </location>
</feature>
<protein>
    <submittedName>
        <fullName evidence="2">Uncharacterized protein</fullName>
    </submittedName>
</protein>
<reference evidence="2" key="1">
    <citation type="submission" date="2021-01" db="UniProtKB">
        <authorList>
            <consortium name="EnsemblMetazoa"/>
        </authorList>
    </citation>
    <scope>IDENTIFICATION</scope>
</reference>
<dbReference type="RefSeq" id="XP_022647484.1">
    <property type="nucleotide sequence ID" value="XM_022791749.1"/>
</dbReference>
<feature type="region of interest" description="Disordered" evidence="1">
    <location>
        <begin position="108"/>
        <end position="149"/>
    </location>
</feature>
<dbReference type="EnsemblMetazoa" id="XM_022791747">
    <property type="protein sequence ID" value="XP_022647482"/>
    <property type="gene ID" value="LOC111244524"/>
</dbReference>
<sequence length="149" mass="16141">MYYLGRGRDKKEKKKKKSSKGKSKGKKKSTRGSRSNESVASILSGSSHEEARRLKGSVPCGSVLSTANLQGSMMKANMIGSRLMGSTLGACRMGELGRLKSSQLVAKPNLEQSIKRAKPGPMLRPMPVQQSQPPIPVDQSSEEDCGYQQ</sequence>
<dbReference type="GeneID" id="111244524"/>
<evidence type="ECO:0000313" key="3">
    <source>
        <dbReference type="Proteomes" id="UP000594260"/>
    </source>
</evidence>
<dbReference type="RefSeq" id="XP_022647482.1">
    <property type="nucleotide sequence ID" value="XM_022791747.1"/>
</dbReference>
<feature type="compositionally biased region" description="Basic residues" evidence="1">
    <location>
        <begin position="11"/>
        <end position="31"/>
    </location>
</feature>
<evidence type="ECO:0000313" key="2">
    <source>
        <dbReference type="EnsemblMetazoa" id="XP_022647482"/>
    </source>
</evidence>
<name>A0A7M7J6Z1_VARDE</name>
<dbReference type="OrthoDB" id="10432582at2759"/>
<organism evidence="2 3">
    <name type="scientific">Varroa destructor</name>
    <name type="common">Honeybee mite</name>
    <dbReference type="NCBI Taxonomy" id="109461"/>
    <lineage>
        <taxon>Eukaryota</taxon>
        <taxon>Metazoa</taxon>
        <taxon>Ecdysozoa</taxon>
        <taxon>Arthropoda</taxon>
        <taxon>Chelicerata</taxon>
        <taxon>Arachnida</taxon>
        <taxon>Acari</taxon>
        <taxon>Parasitiformes</taxon>
        <taxon>Mesostigmata</taxon>
        <taxon>Gamasina</taxon>
        <taxon>Dermanyssoidea</taxon>
        <taxon>Varroidae</taxon>
        <taxon>Varroa</taxon>
    </lineage>
</organism>
<dbReference type="EnsemblMetazoa" id="XM_022791749">
    <property type="protein sequence ID" value="XP_022647484"/>
    <property type="gene ID" value="LOC111244524"/>
</dbReference>
<dbReference type="AlphaFoldDB" id="A0A7M7J6Z1"/>
<feature type="compositionally biased region" description="Polar residues" evidence="1">
    <location>
        <begin position="36"/>
        <end position="46"/>
    </location>
</feature>
<feature type="region of interest" description="Disordered" evidence="1">
    <location>
        <begin position="1"/>
        <end position="57"/>
    </location>
</feature>
<accession>A0A7M7J6Z1</accession>
<evidence type="ECO:0000256" key="1">
    <source>
        <dbReference type="SAM" id="MobiDB-lite"/>
    </source>
</evidence>
<dbReference type="InParanoid" id="A0A7M7J6Z1"/>
<feature type="compositionally biased region" description="Acidic residues" evidence="1">
    <location>
        <begin position="140"/>
        <end position="149"/>
    </location>
</feature>
<dbReference type="KEGG" id="vde:111244524"/>
<dbReference type="EnsemblMetazoa" id="XM_022791748">
    <property type="protein sequence ID" value="XP_022647483"/>
    <property type="gene ID" value="LOC111244524"/>
</dbReference>
<keyword evidence="3" id="KW-1185">Reference proteome</keyword>
<proteinExistence type="predicted"/>